<comment type="caution">
    <text evidence="2">The sequence shown here is derived from an EMBL/GenBank/DDBJ whole genome shotgun (WGS) entry which is preliminary data.</text>
</comment>
<evidence type="ECO:0000313" key="3">
    <source>
        <dbReference type="Proteomes" id="UP000242313"/>
    </source>
</evidence>
<name>A0A2A3MMA6_9PSED</name>
<organism evidence="2 3">
    <name type="scientific">Pseudomonas abyssi</name>
    <dbReference type="NCBI Taxonomy" id="170540"/>
    <lineage>
        <taxon>Bacteria</taxon>
        <taxon>Pseudomonadati</taxon>
        <taxon>Pseudomonadota</taxon>
        <taxon>Gammaproteobacteria</taxon>
        <taxon>Pseudomonadales</taxon>
        <taxon>Pseudomonadaceae</taxon>
        <taxon>Pseudomonas</taxon>
    </lineage>
</organism>
<feature type="domain" description="DUF4942" evidence="1">
    <location>
        <begin position="66"/>
        <end position="249"/>
    </location>
</feature>
<dbReference type="Proteomes" id="UP000242313">
    <property type="component" value="Unassembled WGS sequence"/>
</dbReference>
<dbReference type="RefSeq" id="WP_096003012.1">
    <property type="nucleotide sequence ID" value="NZ_NTMR01000002.1"/>
</dbReference>
<dbReference type="Pfam" id="PF13708">
    <property type="entry name" value="DUF4942"/>
    <property type="match status" value="1"/>
</dbReference>
<reference evidence="2 3" key="1">
    <citation type="submission" date="2017-09" db="EMBL/GenBank/DDBJ databases">
        <title>Pseudomonas abyssi sp. nov. isolated from Abyssopelagic Water.</title>
        <authorList>
            <person name="Wei Y."/>
        </authorList>
    </citation>
    <scope>NUCLEOTIDE SEQUENCE [LARGE SCALE GENOMIC DNA]</scope>
    <source>
        <strain evidence="2 3">MT5</strain>
    </source>
</reference>
<dbReference type="AlphaFoldDB" id="A0A2A3MMA6"/>
<evidence type="ECO:0000313" key="2">
    <source>
        <dbReference type="EMBL" id="PBK05938.1"/>
    </source>
</evidence>
<gene>
    <name evidence="2" type="ORF">CNQ84_00740</name>
</gene>
<dbReference type="EMBL" id="NTMR01000002">
    <property type="protein sequence ID" value="PBK05938.1"/>
    <property type="molecule type" value="Genomic_DNA"/>
</dbReference>
<evidence type="ECO:0000259" key="1">
    <source>
        <dbReference type="Pfam" id="PF13708"/>
    </source>
</evidence>
<dbReference type="InterPro" id="IPR031339">
    <property type="entry name" value="DUF4942"/>
</dbReference>
<keyword evidence="3" id="KW-1185">Reference proteome</keyword>
<protein>
    <recommendedName>
        <fullName evidence="1">DUF4942 domain-containing protein</fullName>
    </recommendedName>
</protein>
<accession>A0A2A3MMA6</accession>
<proteinExistence type="predicted"/>
<sequence>MPAPWQQVALPVTLTDMLSGRNKAIELHQQARRIGGLVNETLKPFGDYMMPNGMQFGECEERAIWELDTKLWRRAFDLTGFKQLMDAEAVAEFERSLSPHPPEFTEANIRSTFVDLQLKAGHMFRRGIVNVFRRLADKYKTNAADPFKVGRKVVMSYMVDSGFQKGLRIRISYGSEHLNDIDRVIKTLDGKEFKPRSLESDMNAAFTNTDPFEDDYYRARAFKNGNLHLEFKRLDLLEKLNEQIAEFYSEGALAGRRT</sequence>